<dbReference type="EMBL" id="KN122647">
    <property type="protein sequence ID" value="KFO29093.1"/>
    <property type="molecule type" value="Genomic_DNA"/>
</dbReference>
<dbReference type="Proteomes" id="UP000028990">
    <property type="component" value="Unassembled WGS sequence"/>
</dbReference>
<evidence type="ECO:0000313" key="2">
    <source>
        <dbReference type="Proteomes" id="UP000028990"/>
    </source>
</evidence>
<evidence type="ECO:0000313" key="1">
    <source>
        <dbReference type="EMBL" id="KFO29093.1"/>
    </source>
</evidence>
<proteinExistence type="predicted"/>
<reference evidence="1 2" key="1">
    <citation type="submission" date="2013-11" db="EMBL/GenBank/DDBJ databases">
        <title>The Damaraland mole rat (Fukomys damarensis) genome and evolution of African mole rats.</title>
        <authorList>
            <person name="Gladyshev V.N."/>
            <person name="Fang X."/>
        </authorList>
    </citation>
    <scope>NUCLEOTIDE SEQUENCE [LARGE SCALE GENOMIC DNA]</scope>
    <source>
        <tissue evidence="1">Liver</tissue>
    </source>
</reference>
<protein>
    <submittedName>
        <fullName evidence="1">Uncharacterized protein</fullName>
    </submittedName>
</protein>
<keyword evidence="2" id="KW-1185">Reference proteome</keyword>
<accession>A0A091DF16</accession>
<dbReference type="AlphaFoldDB" id="A0A091DF16"/>
<sequence length="117" mass="13504">MIRRFLRFPEQLCEIVMPHTFEMKLRILTALSNLLREMFDFLKFKQKFVTLNAKDPLVQKLPHQVLCVDISKTQADSCVCYQGRKGQVMEVMGDAERPNEALDVSTDIRNAVVGMID</sequence>
<organism evidence="1 2">
    <name type="scientific">Fukomys damarensis</name>
    <name type="common">Damaraland mole rat</name>
    <name type="synonym">Cryptomys damarensis</name>
    <dbReference type="NCBI Taxonomy" id="885580"/>
    <lineage>
        <taxon>Eukaryota</taxon>
        <taxon>Metazoa</taxon>
        <taxon>Chordata</taxon>
        <taxon>Craniata</taxon>
        <taxon>Vertebrata</taxon>
        <taxon>Euteleostomi</taxon>
        <taxon>Mammalia</taxon>
        <taxon>Eutheria</taxon>
        <taxon>Euarchontoglires</taxon>
        <taxon>Glires</taxon>
        <taxon>Rodentia</taxon>
        <taxon>Hystricomorpha</taxon>
        <taxon>Bathyergidae</taxon>
        <taxon>Fukomys</taxon>
    </lineage>
</organism>
<gene>
    <name evidence="1" type="ORF">H920_09463</name>
</gene>
<name>A0A091DF16_FUKDA</name>